<accession>A0A4V5V178</accession>
<comment type="caution">
    <text evidence="2">The sequence shown here is derived from an EMBL/GenBank/DDBJ whole genome shotgun (WGS) entry which is preliminary data.</text>
</comment>
<dbReference type="AlphaFoldDB" id="A0A4V5V178"/>
<protein>
    <submittedName>
        <fullName evidence="2">Uncharacterized protein</fullName>
    </submittedName>
</protein>
<evidence type="ECO:0000313" key="2">
    <source>
        <dbReference type="EMBL" id="TKK88323.1"/>
    </source>
</evidence>
<name>A0A4V5V178_9ACTN</name>
<organism evidence="2 3">
    <name type="scientific">Herbidospora galbida</name>
    <dbReference type="NCBI Taxonomy" id="2575442"/>
    <lineage>
        <taxon>Bacteria</taxon>
        <taxon>Bacillati</taxon>
        <taxon>Actinomycetota</taxon>
        <taxon>Actinomycetes</taxon>
        <taxon>Streptosporangiales</taxon>
        <taxon>Streptosporangiaceae</taxon>
        <taxon>Herbidospora</taxon>
    </lineage>
</organism>
<evidence type="ECO:0000256" key="1">
    <source>
        <dbReference type="SAM" id="MobiDB-lite"/>
    </source>
</evidence>
<evidence type="ECO:0000313" key="3">
    <source>
        <dbReference type="Proteomes" id="UP000308705"/>
    </source>
</evidence>
<dbReference type="EMBL" id="SZQA01000011">
    <property type="protein sequence ID" value="TKK88323.1"/>
    <property type="molecule type" value="Genomic_DNA"/>
</dbReference>
<feature type="compositionally biased region" description="Basic and acidic residues" evidence="1">
    <location>
        <begin position="15"/>
        <end position="33"/>
    </location>
</feature>
<feature type="compositionally biased region" description="Pro residues" evidence="1">
    <location>
        <begin position="42"/>
        <end position="78"/>
    </location>
</feature>
<feature type="region of interest" description="Disordered" evidence="1">
    <location>
        <begin position="1"/>
        <end position="78"/>
    </location>
</feature>
<sequence length="78" mass="8227">MIRVSHAPFRPACSHLEHPLDTGRPRGPFEVRGARAGCVYQSPPPKSPPPKSEPPQSPPPPKSPPPRSPPPSAATPSA</sequence>
<reference evidence="2 3" key="1">
    <citation type="submission" date="2019-04" db="EMBL/GenBank/DDBJ databases">
        <title>Herbidospora sp. NEAU-GS14.nov., a novel actinomycete isolated from soil.</title>
        <authorList>
            <person name="Han L."/>
        </authorList>
    </citation>
    <scope>NUCLEOTIDE SEQUENCE [LARGE SCALE GENOMIC DNA]</scope>
    <source>
        <strain evidence="2 3">NEAU-GS14</strain>
    </source>
</reference>
<dbReference type="Proteomes" id="UP000308705">
    <property type="component" value="Unassembled WGS sequence"/>
</dbReference>
<keyword evidence="3" id="KW-1185">Reference proteome</keyword>
<proteinExistence type="predicted"/>
<gene>
    <name evidence="2" type="ORF">FDA94_13515</name>
</gene>